<dbReference type="EMBL" id="KZ989187">
    <property type="protein sequence ID" value="RKP27556.1"/>
    <property type="molecule type" value="Genomic_DNA"/>
</dbReference>
<feature type="compositionally biased region" description="Low complexity" evidence="1">
    <location>
        <begin position="455"/>
        <end position="473"/>
    </location>
</feature>
<feature type="compositionally biased region" description="Polar residues" evidence="1">
    <location>
        <begin position="241"/>
        <end position="257"/>
    </location>
</feature>
<feature type="region of interest" description="Disordered" evidence="1">
    <location>
        <begin position="411"/>
        <end position="431"/>
    </location>
</feature>
<feature type="compositionally biased region" description="Polar residues" evidence="1">
    <location>
        <begin position="592"/>
        <end position="613"/>
    </location>
</feature>
<dbReference type="Proteomes" id="UP000278143">
    <property type="component" value="Unassembled WGS sequence"/>
</dbReference>
<protein>
    <submittedName>
        <fullName evidence="2">Uncharacterized protein</fullName>
    </submittedName>
</protein>
<evidence type="ECO:0000313" key="3">
    <source>
        <dbReference type="Proteomes" id="UP000278143"/>
    </source>
</evidence>
<feature type="region of interest" description="Disordered" evidence="1">
    <location>
        <begin position="518"/>
        <end position="630"/>
    </location>
</feature>
<name>A0A4P9Z4W6_9FUNG</name>
<sequence length="844" mass="89068">MSFPASRVISHDRIAIKHKSCPMNPLSVKAKESSNRSNDCLYNATTPPLDIQPYSKYAHADADDCPAAHRSYDMTAGRPSISHRQSKEAPGQGYSLTSSYESTSSACSTNNNKDRSTFAEHDDAASVPDNEDDAHASPIDISALSSRSSGSARLAMRHPASSIDLHDNVGQDTGAELASSSMHITDTWIEPIASPRPMPLASRINCGSPRESIATQDDDDDAHSDAESFLDSYLKPDGLPSAQSTAPSPCASGLSNDSAFNEDSAPAAKAGFKTATAAVCRKASVISLDKSESAFGAGSISTPNCRASADDQTGAKDDESDDDEEICTARAVMTPFSANGESLPPLTTTPIQRLMTPVVVAVRRNPSLVSSDSPTSREFVKLPTRPCSIASPLPLSPSELRHLALMSAASTPTTPLGGSEAEEQYQGAQASVEVEVSIPSVRTSASSANRKPSCAPDAPTDFPADAATNNAAASKLSGSRRTSAEVLRSHRPKSNSASSIAGEDALKHKGSLNCLLARSSEHPLSRRGSLPSDMDSMKLTVTTDLPPSQPESSHSSASSYLGVTPPPVKSKSPLRKSLGHPAGQEWTGDHSPASSTSRTASVDLTAKPSSVGQQEARAAPVSASDRAGGSNQLDSLEAFIRSQFGFNQTERPLVQQRSMSDVGLYAPPMPANMPAALTSKTASSKPSSSQHRVKSSTNTDAAVHQMPTSKDKSASSAAAVAAAAKSASASKQNTASYSLSQAPPPPTSMMPMRLPRDQFIVKLVIDHDHRIALCVSANAGFEAFYLLALRKAVRAGFAESDVRERLLVLSLEGRLTRITDENGFRLMEKAFRHHSAQQPTVHWV</sequence>
<evidence type="ECO:0000313" key="2">
    <source>
        <dbReference type="EMBL" id="RKP27556.1"/>
    </source>
</evidence>
<reference evidence="3" key="1">
    <citation type="journal article" date="2018" name="Nat. Microbiol.">
        <title>Leveraging single-cell genomics to expand the fungal tree of life.</title>
        <authorList>
            <person name="Ahrendt S.R."/>
            <person name="Quandt C.A."/>
            <person name="Ciobanu D."/>
            <person name="Clum A."/>
            <person name="Salamov A."/>
            <person name="Andreopoulos B."/>
            <person name="Cheng J.F."/>
            <person name="Woyke T."/>
            <person name="Pelin A."/>
            <person name="Henrissat B."/>
            <person name="Reynolds N.K."/>
            <person name="Benny G.L."/>
            <person name="Smith M.E."/>
            <person name="James T.Y."/>
            <person name="Grigoriev I.V."/>
        </authorList>
    </citation>
    <scope>NUCLEOTIDE SEQUENCE [LARGE SCALE GENOMIC DNA]</scope>
    <source>
        <strain evidence="3">Benny S71-1</strain>
    </source>
</reference>
<feature type="region of interest" description="Disordered" evidence="1">
    <location>
        <begin position="443"/>
        <end position="502"/>
    </location>
</feature>
<evidence type="ECO:0000256" key="1">
    <source>
        <dbReference type="SAM" id="MobiDB-lite"/>
    </source>
</evidence>
<feature type="region of interest" description="Disordered" evidence="1">
    <location>
        <begin position="295"/>
        <end position="322"/>
    </location>
</feature>
<proteinExistence type="predicted"/>
<dbReference type="OrthoDB" id="10676443at2759"/>
<feature type="compositionally biased region" description="Low complexity" evidence="1">
    <location>
        <begin position="672"/>
        <end position="689"/>
    </location>
</feature>
<feature type="compositionally biased region" description="Low complexity" evidence="1">
    <location>
        <begin position="550"/>
        <end position="559"/>
    </location>
</feature>
<organism evidence="2 3">
    <name type="scientific">Syncephalis pseudoplumigaleata</name>
    <dbReference type="NCBI Taxonomy" id="1712513"/>
    <lineage>
        <taxon>Eukaryota</taxon>
        <taxon>Fungi</taxon>
        <taxon>Fungi incertae sedis</taxon>
        <taxon>Zoopagomycota</taxon>
        <taxon>Zoopagomycotina</taxon>
        <taxon>Zoopagomycetes</taxon>
        <taxon>Zoopagales</taxon>
        <taxon>Piptocephalidaceae</taxon>
        <taxon>Syncephalis</taxon>
    </lineage>
</organism>
<feature type="compositionally biased region" description="Low complexity" evidence="1">
    <location>
        <begin position="142"/>
        <end position="154"/>
    </location>
</feature>
<feature type="region of interest" description="Disordered" evidence="1">
    <location>
        <begin position="671"/>
        <end position="714"/>
    </location>
</feature>
<accession>A0A4P9Z4W6</accession>
<dbReference type="AlphaFoldDB" id="A0A4P9Z4W6"/>
<feature type="compositionally biased region" description="Basic and acidic residues" evidence="1">
    <location>
        <begin position="112"/>
        <end position="124"/>
    </location>
</feature>
<feature type="region of interest" description="Disordered" evidence="1">
    <location>
        <begin position="70"/>
        <end position="155"/>
    </location>
</feature>
<keyword evidence="3" id="KW-1185">Reference proteome</keyword>
<gene>
    <name evidence="2" type="ORF">SYNPS1DRAFT_20944</name>
</gene>
<feature type="region of interest" description="Disordered" evidence="1">
    <location>
        <begin position="193"/>
        <end position="257"/>
    </location>
</feature>
<feature type="compositionally biased region" description="Low complexity" evidence="1">
    <location>
        <begin position="95"/>
        <end position="109"/>
    </location>
</feature>